<evidence type="ECO:0000256" key="2">
    <source>
        <dbReference type="SAM" id="MobiDB-lite"/>
    </source>
</evidence>
<dbReference type="GO" id="GO:0031267">
    <property type="term" value="F:small GTPase binding"/>
    <property type="evidence" value="ECO:0007669"/>
    <property type="project" value="InterPro"/>
</dbReference>
<sequence length="1010" mass="115505">MSGFMISTKILWVVPLEWLRWLLVMIGMILSGAVLLLTFWPAVEDDDKKVAGILLAVIFLLHGLLAVGFKNSMPKEMINGSVVDSLKLNKVPKPKKLVSTLRQSNSSSNTVKLKNTDLFFGSDSTASLIKSSERLYVLENGVDSSDGTPLVVRKDRLVQEIENSLMEIEDHYSNTSKLEEEKSAVEMERNSLLKDIEETITEIQNHVVNSSELAVEKGVLQEECDGLRGQVDHLKMLMDDSVDIENGDESDESWNCYMMRMQTCKKLLQMAEESEDNMAKELTSCHVKLTETQKLNESVKKEMKQLKSLKEQLELDREDLEEEVDSLQKRLKGNGDQNGMEESKEDLAKAQKKCTLLEKENSAVNKKIEQLEKEIQQLKDQREQESVSSVASKPAQNVQQLKSALDKLNKETSSLHESLEKAEKENASLKDELEKEKDEKEKLKVSASEKGKKQKSKKEKVSETETSQDNQDQQEDHVSEVEAFKKDIYNLKSECECLSETVAKTANEKRRMAKEIETLNEEKIKLDSKVVEFDGIIQDLTNIRSEKEELEGSYSNLRTLHDELSLKLEIANKNSNEKDEILQQTLTGKDSVEKLCKDFEVTVEKLKEDLTASRQEVLSKNDESKLLKRNFEELRRQLSTACESERNEKQRLQQEIQEMAEKLKFSEEEMNSALQSQTSKGSELQNLRITVDEIRKEFNLTKQNLRETEEARMAAEEKTQMAENAKEDLEKSNAVFNDMAMEKSLELSRTKRTLEKKVEKLTKENNEMRKKFGLEVPVTTTRSQSPPRLSPVAVHMQKIPSLDVNLEHLSKPSQRQRSNGVQRQGRDQSPSSRVIAINGPTSDKRVRRSSVDSDSAVDHQNLSNHEPDYVKPQRNKEVLNSAPSEYRIVSSDVTAAPQKQQFTSSVVHVMTSPGWDQNSATATMDDSGYDRASYNQYRDDERSRKERRVEEHKPEERERCRVIGKFLQSNYHIRVVQIRSPDNTVKQDSESAFQVVGYRKGGKVMHEHWV</sequence>
<dbReference type="PANTHER" id="PTHR12822">
    <property type="entry name" value="PROTEIN YIPF"/>
    <property type="match status" value="1"/>
</dbReference>
<feature type="compositionally biased region" description="Basic and acidic residues" evidence="2">
    <location>
        <begin position="937"/>
        <end position="953"/>
    </location>
</feature>
<feature type="transmembrane region" description="Helical" evidence="3">
    <location>
        <begin position="50"/>
        <end position="69"/>
    </location>
</feature>
<dbReference type="GO" id="GO:0005794">
    <property type="term" value="C:Golgi apparatus"/>
    <property type="evidence" value="ECO:0007669"/>
    <property type="project" value="InterPro"/>
</dbReference>
<evidence type="ECO:0000313" key="4">
    <source>
        <dbReference type="EMBL" id="KAJ7370784.1"/>
    </source>
</evidence>
<feature type="compositionally biased region" description="Basic and acidic residues" evidence="2">
    <location>
        <begin position="865"/>
        <end position="875"/>
    </location>
</feature>
<dbReference type="InterPro" id="IPR039765">
    <property type="entry name" value="Yip5/YIPF1/YIPF2"/>
</dbReference>
<evidence type="ECO:0000256" key="3">
    <source>
        <dbReference type="SAM" id="Phobius"/>
    </source>
</evidence>
<organism evidence="4 5">
    <name type="scientific">Desmophyllum pertusum</name>
    <dbReference type="NCBI Taxonomy" id="174260"/>
    <lineage>
        <taxon>Eukaryota</taxon>
        <taxon>Metazoa</taxon>
        <taxon>Cnidaria</taxon>
        <taxon>Anthozoa</taxon>
        <taxon>Hexacorallia</taxon>
        <taxon>Scleractinia</taxon>
        <taxon>Caryophylliina</taxon>
        <taxon>Caryophylliidae</taxon>
        <taxon>Desmophyllum</taxon>
    </lineage>
</organism>
<feature type="coiled-coil region" evidence="1">
    <location>
        <begin position="502"/>
        <end position="560"/>
    </location>
</feature>
<feature type="region of interest" description="Disordered" evidence="2">
    <location>
        <begin position="803"/>
        <end position="875"/>
    </location>
</feature>
<feature type="compositionally biased region" description="Polar residues" evidence="2">
    <location>
        <begin position="914"/>
        <end position="924"/>
    </location>
</feature>
<name>A0A9X0CRF7_9CNID</name>
<feature type="compositionally biased region" description="Polar residues" evidence="2">
    <location>
        <begin position="811"/>
        <end position="832"/>
    </location>
</feature>
<dbReference type="Gene3D" id="1.10.287.1490">
    <property type="match status" value="1"/>
</dbReference>
<feature type="transmembrane region" description="Helical" evidence="3">
    <location>
        <begin position="20"/>
        <end position="43"/>
    </location>
</feature>
<dbReference type="EMBL" id="MU826856">
    <property type="protein sequence ID" value="KAJ7370784.1"/>
    <property type="molecule type" value="Genomic_DNA"/>
</dbReference>
<feature type="region of interest" description="Disordered" evidence="2">
    <location>
        <begin position="317"/>
        <end position="347"/>
    </location>
</feature>
<keyword evidence="3" id="KW-0472">Membrane</keyword>
<keyword evidence="3" id="KW-1133">Transmembrane helix</keyword>
<dbReference type="GO" id="GO:0016192">
    <property type="term" value="P:vesicle-mediated transport"/>
    <property type="evidence" value="ECO:0007669"/>
    <property type="project" value="InterPro"/>
</dbReference>
<keyword evidence="3" id="KW-0812">Transmembrane</keyword>
<accession>A0A9X0CRF7</accession>
<evidence type="ECO:0000313" key="5">
    <source>
        <dbReference type="Proteomes" id="UP001163046"/>
    </source>
</evidence>
<dbReference type="PANTHER" id="PTHR12822:SF2">
    <property type="entry name" value="PROTEIN YIPF"/>
    <property type="match status" value="1"/>
</dbReference>
<feature type="region of interest" description="Disordered" evidence="2">
    <location>
        <begin position="913"/>
        <end position="953"/>
    </location>
</feature>
<reference evidence="4" key="1">
    <citation type="submission" date="2023-01" db="EMBL/GenBank/DDBJ databases">
        <title>Genome assembly of the deep-sea coral Lophelia pertusa.</title>
        <authorList>
            <person name="Herrera S."/>
            <person name="Cordes E."/>
        </authorList>
    </citation>
    <scope>NUCLEOTIDE SEQUENCE</scope>
    <source>
        <strain evidence="4">USNM1676648</strain>
        <tissue evidence="4">Polyp</tissue>
    </source>
</reference>
<dbReference type="Proteomes" id="UP001163046">
    <property type="component" value="Unassembled WGS sequence"/>
</dbReference>
<feature type="coiled-coil region" evidence="1">
    <location>
        <begin position="589"/>
        <end position="771"/>
    </location>
</feature>
<proteinExistence type="predicted"/>
<evidence type="ECO:0000256" key="1">
    <source>
        <dbReference type="SAM" id="Coils"/>
    </source>
</evidence>
<dbReference type="AlphaFoldDB" id="A0A9X0CRF7"/>
<dbReference type="OrthoDB" id="6022618at2759"/>
<feature type="region of interest" description="Disordered" evidence="2">
    <location>
        <begin position="406"/>
        <end position="479"/>
    </location>
</feature>
<feature type="compositionally biased region" description="Basic and acidic residues" evidence="2">
    <location>
        <begin position="406"/>
        <end position="451"/>
    </location>
</feature>
<comment type="caution">
    <text evidence="4">The sequence shown here is derived from an EMBL/GenBank/DDBJ whole genome shotgun (WGS) entry which is preliminary data.</text>
</comment>
<keyword evidence="5" id="KW-1185">Reference proteome</keyword>
<protein>
    <submittedName>
        <fullName evidence="4">Protein yipf2</fullName>
    </submittedName>
</protein>
<keyword evidence="1" id="KW-0175">Coiled coil</keyword>
<gene>
    <name evidence="4" type="primary">YIPF2</name>
    <name evidence="4" type="ORF">OS493_029773</name>
</gene>